<keyword evidence="3" id="KW-1185">Reference proteome</keyword>
<gene>
    <name evidence="2" type="ORF">CFOL_v3_08083</name>
</gene>
<dbReference type="InParanoid" id="A0A1Q3B9J1"/>
<dbReference type="EMBL" id="BDDD01000356">
    <property type="protein sequence ID" value="GAV64565.1"/>
    <property type="molecule type" value="Genomic_DNA"/>
</dbReference>
<organism evidence="2 3">
    <name type="scientific">Cephalotus follicularis</name>
    <name type="common">Albany pitcher plant</name>
    <dbReference type="NCBI Taxonomy" id="3775"/>
    <lineage>
        <taxon>Eukaryota</taxon>
        <taxon>Viridiplantae</taxon>
        <taxon>Streptophyta</taxon>
        <taxon>Embryophyta</taxon>
        <taxon>Tracheophyta</taxon>
        <taxon>Spermatophyta</taxon>
        <taxon>Magnoliopsida</taxon>
        <taxon>eudicotyledons</taxon>
        <taxon>Gunneridae</taxon>
        <taxon>Pentapetalae</taxon>
        <taxon>rosids</taxon>
        <taxon>fabids</taxon>
        <taxon>Oxalidales</taxon>
        <taxon>Cephalotaceae</taxon>
        <taxon>Cephalotus</taxon>
    </lineage>
</organism>
<reference evidence="3" key="1">
    <citation type="submission" date="2016-04" db="EMBL/GenBank/DDBJ databases">
        <title>Cephalotus genome sequencing.</title>
        <authorList>
            <person name="Fukushima K."/>
            <person name="Hasebe M."/>
            <person name="Fang X."/>
        </authorList>
    </citation>
    <scope>NUCLEOTIDE SEQUENCE [LARGE SCALE GENOMIC DNA]</scope>
    <source>
        <strain evidence="3">cv. St1</strain>
    </source>
</reference>
<name>A0A1Q3B9J1_CEPFO</name>
<dbReference type="PANTHER" id="PTHR34222:SF98">
    <property type="match status" value="1"/>
</dbReference>
<feature type="compositionally biased region" description="Low complexity" evidence="1">
    <location>
        <begin position="186"/>
        <end position="195"/>
    </location>
</feature>
<dbReference type="AlphaFoldDB" id="A0A1Q3B9J1"/>
<feature type="region of interest" description="Disordered" evidence="1">
    <location>
        <begin position="184"/>
        <end position="203"/>
    </location>
</feature>
<accession>A0A1Q3B9J1</accession>
<protein>
    <recommendedName>
        <fullName evidence="4">UBN2_3 domain-containing protein</fullName>
    </recommendedName>
</protein>
<proteinExistence type="predicted"/>
<dbReference type="PANTHER" id="PTHR34222">
    <property type="entry name" value="GAG_PRE-INTEGRS DOMAIN-CONTAINING PROTEIN"/>
    <property type="match status" value="1"/>
</dbReference>
<sequence length="203" mass="23136">MTVAQYFAELNTLWQELNFYQDFQPECPVHTTKFQKWVDKEHIFDFLAGLTIEYDLTRSQILGRDPFPSLRQAYAYVQKEESRSAMILSNTQDRSALVANPTQKAKETIDRDQISVIIVVKQDTHKGELLETTWSAHPRKRRKAYGTSPITSSFSETTEFIPNSGVDHLSKEEVQALKQLVSRLETSSSSTMPSSKFAHSGIS</sequence>
<evidence type="ECO:0008006" key="4">
    <source>
        <dbReference type="Google" id="ProtNLM"/>
    </source>
</evidence>
<evidence type="ECO:0000256" key="1">
    <source>
        <dbReference type="SAM" id="MobiDB-lite"/>
    </source>
</evidence>
<evidence type="ECO:0000313" key="2">
    <source>
        <dbReference type="EMBL" id="GAV64565.1"/>
    </source>
</evidence>
<dbReference type="Proteomes" id="UP000187406">
    <property type="component" value="Unassembled WGS sequence"/>
</dbReference>
<comment type="caution">
    <text evidence="2">The sequence shown here is derived from an EMBL/GenBank/DDBJ whole genome shotgun (WGS) entry which is preliminary data.</text>
</comment>
<evidence type="ECO:0000313" key="3">
    <source>
        <dbReference type="Proteomes" id="UP000187406"/>
    </source>
</evidence>